<keyword evidence="7" id="KW-0812">Transmembrane</keyword>
<evidence type="ECO:0000256" key="5">
    <source>
        <dbReference type="ARBA" id="ARBA00022676"/>
    </source>
</evidence>
<dbReference type="SUPFAM" id="SSF53448">
    <property type="entry name" value="Nucleotide-diphospho-sugar transferases"/>
    <property type="match status" value="1"/>
</dbReference>
<reference evidence="17" key="1">
    <citation type="submission" date="2023-01" db="EMBL/GenBank/DDBJ databases">
        <title>Metagenome sequencing of chrysophaentin producing Chrysophaeum taylorii.</title>
        <authorList>
            <person name="Davison J."/>
            <person name="Bewley C."/>
        </authorList>
    </citation>
    <scope>NUCLEOTIDE SEQUENCE</scope>
    <source>
        <strain evidence="17">NIES-1699</strain>
    </source>
</reference>
<evidence type="ECO:0000256" key="16">
    <source>
        <dbReference type="ARBA" id="ARBA00049421"/>
    </source>
</evidence>
<evidence type="ECO:0000256" key="12">
    <source>
        <dbReference type="ARBA" id="ARBA00023136"/>
    </source>
</evidence>
<dbReference type="AlphaFoldDB" id="A0AAD7UFK2"/>
<sequence length="451" mass="49390">MVTLRHPGPVEREHARLQRPTQGVLERTALVVVAHDRVESVRVCLSGVVALPESRRLAALAVSVDAPGAFEAIEAVARDVAPSARVWRHAYARRVAGKFGGTALARVSEHVFAAVEAGFSETGANWTIVLEDDLRVAGDFFRVFELGATARDAWCASAWNDNAARGGSWRPEAFQRTQYFPGLGWMVSRRVWAELRAVWPPAPTTGWDHWIRAASPARRGVCVFPEVPRVRHARTPRSVNVGAAQAIELERFEFWDAPPGTPSPLLPPEPRDVYDARLAQNVRDATTHLVVADIPADLPALSASLGLWPTDLRGDYRGLVVARRPFNQTVLVADDRRCDFLPSTLRRLLPAAARFIPAARAQSCDDACGGEHHLRCRDDLLPFADDCDVLKAHFPCEAGCGHQIGPDLPVYVDDPAQPTHRQCLLANRGGVRPTCAAKHQSTSRLCVCSPS</sequence>
<evidence type="ECO:0000256" key="11">
    <source>
        <dbReference type="ARBA" id="ARBA00023034"/>
    </source>
</evidence>
<dbReference type="Pfam" id="PF03071">
    <property type="entry name" value="GNT-I"/>
    <property type="match status" value="1"/>
</dbReference>
<keyword evidence="13" id="KW-0464">Manganese</keyword>
<evidence type="ECO:0000256" key="6">
    <source>
        <dbReference type="ARBA" id="ARBA00022679"/>
    </source>
</evidence>
<organism evidence="17 18">
    <name type="scientific">Chrysophaeum taylorii</name>
    <dbReference type="NCBI Taxonomy" id="2483200"/>
    <lineage>
        <taxon>Eukaryota</taxon>
        <taxon>Sar</taxon>
        <taxon>Stramenopiles</taxon>
        <taxon>Ochrophyta</taxon>
        <taxon>Pelagophyceae</taxon>
        <taxon>Pelagomonadales</taxon>
        <taxon>Pelagomonadaceae</taxon>
        <taxon>Chrysophaeum</taxon>
    </lineage>
</organism>
<name>A0AAD7UFK2_9STRA</name>
<dbReference type="EMBL" id="JAQMWT010000322">
    <property type="protein sequence ID" value="KAJ8604799.1"/>
    <property type="molecule type" value="Genomic_DNA"/>
</dbReference>
<dbReference type="Gene3D" id="3.90.550.10">
    <property type="entry name" value="Spore Coat Polysaccharide Biosynthesis Protein SpsA, Chain A"/>
    <property type="match status" value="1"/>
</dbReference>
<evidence type="ECO:0000313" key="17">
    <source>
        <dbReference type="EMBL" id="KAJ8604799.1"/>
    </source>
</evidence>
<dbReference type="InterPro" id="IPR052261">
    <property type="entry name" value="Glycosyltransferase_13"/>
</dbReference>
<evidence type="ECO:0000256" key="10">
    <source>
        <dbReference type="ARBA" id="ARBA00022989"/>
    </source>
</evidence>
<evidence type="ECO:0000256" key="15">
    <source>
        <dbReference type="ARBA" id="ARBA00041712"/>
    </source>
</evidence>
<evidence type="ECO:0000256" key="8">
    <source>
        <dbReference type="ARBA" id="ARBA00022723"/>
    </source>
</evidence>
<dbReference type="PANTHER" id="PTHR10468">
    <property type="entry name" value="PROTEIN O-LINKED-MANNOSE BETA-1,2-N-ACETYLGLUCOSAMINYLTRANSFERASE 1/ALPHA-1,3-MANNOSYL-GLYCOPROTEIN 2-BETA-N-ACETYLGLUCOSAMINYLTRANSFERASE"/>
    <property type="match status" value="1"/>
</dbReference>
<protein>
    <recommendedName>
        <fullName evidence="14">alpha-1,3-mannosyl-glycoprotein 2-beta-N-acetylglucosaminyltransferase</fullName>
        <ecNumber evidence="14">2.4.1.101</ecNumber>
    </recommendedName>
    <alternativeName>
        <fullName evidence="15">N-glycosyl-oligosaccharide-glycoprotein N-acetylglucosaminyltransferase I</fullName>
    </alternativeName>
</protein>
<evidence type="ECO:0000256" key="4">
    <source>
        <dbReference type="ARBA" id="ARBA00006492"/>
    </source>
</evidence>
<dbReference type="Proteomes" id="UP001230188">
    <property type="component" value="Unassembled WGS sequence"/>
</dbReference>
<keyword evidence="12" id="KW-0472">Membrane</keyword>
<comment type="catalytic activity">
    <reaction evidence="16">
        <text>N(4)-(alpha-D-Man-(1-&gt;3)-[alpha-D-Man-(1-&gt;3)-[alpha-D-Man-(1-&gt;6)]-alpha-D-Man-(1-&gt;6)]-beta-D-Man-(1-&gt;4)-beta-D-GlcNAc-(1-&gt;4)-beta-D-GlcNAc)-L-asparaginyl-[protein] (N-glucan mannose isomer 5A1,2) + UDP-N-acetyl-alpha-D-glucosamine = N(4)-{beta-D-GlcNAc-(1-&gt;2)-alpha-D-Man-(1-&gt;3)-[alpha-D-Man-(1-&gt;3)-[alpha-D-Man-(1-&gt;6)]-alpha-D-Man-(1-&gt;6)]-beta-D-Man-(1-&gt;4)-beta-D-GlcNAc-(1-&gt;4)-beta-D-GlcNAc}-L-asparaginyl-[protein] + UDP + H(+)</text>
        <dbReference type="Rhea" id="RHEA:11456"/>
        <dbReference type="Rhea" id="RHEA-COMP:14367"/>
        <dbReference type="Rhea" id="RHEA-COMP:14368"/>
        <dbReference type="ChEBI" id="CHEBI:15378"/>
        <dbReference type="ChEBI" id="CHEBI:57705"/>
        <dbReference type="ChEBI" id="CHEBI:58223"/>
        <dbReference type="ChEBI" id="CHEBI:59087"/>
        <dbReference type="ChEBI" id="CHEBI:60625"/>
        <dbReference type="EC" id="2.4.1.101"/>
    </reaction>
</comment>
<evidence type="ECO:0000256" key="2">
    <source>
        <dbReference type="ARBA" id="ARBA00004323"/>
    </source>
</evidence>
<keyword evidence="5" id="KW-0328">Glycosyltransferase</keyword>
<keyword evidence="8" id="KW-0479">Metal-binding</keyword>
<gene>
    <name evidence="17" type="ORF">CTAYLR_001075</name>
</gene>
<evidence type="ECO:0000256" key="14">
    <source>
        <dbReference type="ARBA" id="ARBA00038949"/>
    </source>
</evidence>
<keyword evidence="9" id="KW-0735">Signal-anchor</keyword>
<comment type="similarity">
    <text evidence="4">Belongs to the glycosyltransferase 13 family.</text>
</comment>
<comment type="caution">
    <text evidence="17">The sequence shown here is derived from an EMBL/GenBank/DDBJ whole genome shotgun (WGS) entry which is preliminary data.</text>
</comment>
<evidence type="ECO:0000256" key="7">
    <source>
        <dbReference type="ARBA" id="ARBA00022692"/>
    </source>
</evidence>
<evidence type="ECO:0000256" key="1">
    <source>
        <dbReference type="ARBA" id="ARBA00001936"/>
    </source>
</evidence>
<comment type="subcellular location">
    <subcellularLocation>
        <location evidence="2">Golgi apparatus membrane</location>
        <topology evidence="2">Single-pass type II membrane protein</topology>
    </subcellularLocation>
</comment>
<evidence type="ECO:0000313" key="18">
    <source>
        <dbReference type="Proteomes" id="UP001230188"/>
    </source>
</evidence>
<dbReference type="PANTHER" id="PTHR10468:SF0">
    <property type="entry name" value="ALPHA-1,3-MANNOSYL-GLYCOPROTEIN 2-BETA-N-ACETYLGLUCOSAMINYLTRANSFERASE"/>
    <property type="match status" value="1"/>
</dbReference>
<keyword evidence="18" id="KW-1185">Reference proteome</keyword>
<comment type="pathway">
    <text evidence="3">Protein modification; protein glycosylation.</text>
</comment>
<dbReference type="GO" id="GO:0003827">
    <property type="term" value="F:alpha-1,3-mannosylglycoprotein 2-beta-N-acetylglucosaminyltransferase activity"/>
    <property type="evidence" value="ECO:0007669"/>
    <property type="project" value="UniProtKB-EC"/>
</dbReference>
<keyword evidence="10" id="KW-1133">Transmembrane helix</keyword>
<comment type="cofactor">
    <cofactor evidence="1">
        <name>Mn(2+)</name>
        <dbReference type="ChEBI" id="CHEBI:29035"/>
    </cofactor>
</comment>
<evidence type="ECO:0000256" key="3">
    <source>
        <dbReference type="ARBA" id="ARBA00004922"/>
    </source>
</evidence>
<proteinExistence type="inferred from homology"/>
<dbReference type="GO" id="GO:0000139">
    <property type="term" value="C:Golgi membrane"/>
    <property type="evidence" value="ECO:0007669"/>
    <property type="project" value="UniProtKB-SubCell"/>
</dbReference>
<dbReference type="EC" id="2.4.1.101" evidence="14"/>
<evidence type="ECO:0000256" key="9">
    <source>
        <dbReference type="ARBA" id="ARBA00022968"/>
    </source>
</evidence>
<keyword evidence="6" id="KW-0808">Transferase</keyword>
<evidence type="ECO:0000256" key="13">
    <source>
        <dbReference type="ARBA" id="ARBA00023211"/>
    </source>
</evidence>
<dbReference type="GO" id="GO:0046872">
    <property type="term" value="F:metal ion binding"/>
    <property type="evidence" value="ECO:0007669"/>
    <property type="project" value="UniProtKB-KW"/>
</dbReference>
<accession>A0AAD7UFK2</accession>
<dbReference type="InterPro" id="IPR004139">
    <property type="entry name" value="Glyco_trans_13"/>
</dbReference>
<dbReference type="InterPro" id="IPR029044">
    <property type="entry name" value="Nucleotide-diphossugar_trans"/>
</dbReference>
<keyword evidence="11" id="KW-0333">Golgi apparatus</keyword>